<dbReference type="InterPro" id="IPR003673">
    <property type="entry name" value="CoA-Trfase_fam_III"/>
</dbReference>
<dbReference type="InterPro" id="IPR023606">
    <property type="entry name" value="CoA-Trfase_III_dom_1_sf"/>
</dbReference>
<dbReference type="SUPFAM" id="SSF89796">
    <property type="entry name" value="CoA-transferase family III (CaiB/BaiF)"/>
    <property type="match status" value="1"/>
</dbReference>
<sequence>MSLPLTGIKVIDFTHVLAGPACGYYLGLLGAEVIKVESVGRGDSMRYRGGTDPVRAAEGMSTAYITQGSGKKSVEIDLASDAGKVEMFDLLESADVFVENHLPETMRRLGLDEKRTARFFPRLVHCSMTGYGRGGDRENAPAYDVNIQAVCGIMTMTGTAESGPLRTGAPIMDYSVALAAGFAISAALYQREQTGKGTFIDVSMLETAFTLMSSTITDYKLTGNVPKPRGNAANSRSPGAGSFDCKQGVLSLGVNEESQFQALARVLQREDWLTGTKFATRQQRTANKAELEHELASILLTRTADEWEADMISNGVPAARVRTMPEALALPQVEARGYLHTDPETGAVVPTLPFRIGDSGPFKPVSSAPRLGQNNG</sequence>
<dbReference type="OrthoDB" id="7208981at2"/>
<dbReference type="Pfam" id="PF02515">
    <property type="entry name" value="CoA_transf_3"/>
    <property type="match status" value="1"/>
</dbReference>
<dbReference type="InterPro" id="IPR050483">
    <property type="entry name" value="CoA-transferase_III_domain"/>
</dbReference>
<organism evidence="2 3">
    <name type="scientific">Falsiruegeria litorea R37</name>
    <dbReference type="NCBI Taxonomy" id="1200284"/>
    <lineage>
        <taxon>Bacteria</taxon>
        <taxon>Pseudomonadati</taxon>
        <taxon>Pseudomonadota</taxon>
        <taxon>Alphaproteobacteria</taxon>
        <taxon>Rhodobacterales</taxon>
        <taxon>Roseobacteraceae</taxon>
        <taxon>Falsiruegeria</taxon>
    </lineage>
</organism>
<dbReference type="EC" id="2.8.3.15" evidence="2"/>
<dbReference type="Proteomes" id="UP000193077">
    <property type="component" value="Unassembled WGS sequence"/>
</dbReference>
<accession>A0A1Y5T704</accession>
<proteinExistence type="predicted"/>
<dbReference type="Gene3D" id="3.40.50.10540">
    <property type="entry name" value="Crotonobetainyl-coa:carnitine coa-transferase, domain 1"/>
    <property type="match status" value="1"/>
</dbReference>
<dbReference type="InterPro" id="IPR044855">
    <property type="entry name" value="CoA-Trfase_III_dom3_sf"/>
</dbReference>
<gene>
    <name evidence="2" type="primary">bbsF_4</name>
    <name evidence="2" type="ORF">TRL7639_03073</name>
</gene>
<dbReference type="RefSeq" id="WP_085796722.1">
    <property type="nucleotide sequence ID" value="NZ_FWFO01000002.1"/>
</dbReference>
<evidence type="ECO:0000256" key="1">
    <source>
        <dbReference type="ARBA" id="ARBA00022679"/>
    </source>
</evidence>
<dbReference type="EMBL" id="FWFO01000002">
    <property type="protein sequence ID" value="SLN56998.1"/>
    <property type="molecule type" value="Genomic_DNA"/>
</dbReference>
<dbReference type="PANTHER" id="PTHR48207">
    <property type="entry name" value="SUCCINATE--HYDROXYMETHYLGLUTARATE COA-TRANSFERASE"/>
    <property type="match status" value="1"/>
</dbReference>
<reference evidence="2 3" key="1">
    <citation type="submission" date="2017-03" db="EMBL/GenBank/DDBJ databases">
        <authorList>
            <person name="Afonso C.L."/>
            <person name="Miller P.J."/>
            <person name="Scott M.A."/>
            <person name="Spackman E."/>
            <person name="Goraichik I."/>
            <person name="Dimitrov K.M."/>
            <person name="Suarez D.L."/>
            <person name="Swayne D.E."/>
        </authorList>
    </citation>
    <scope>NUCLEOTIDE SEQUENCE [LARGE SCALE GENOMIC DNA]</scope>
    <source>
        <strain evidence="2 3">CECT 7639</strain>
    </source>
</reference>
<dbReference type="PANTHER" id="PTHR48207:SF3">
    <property type="entry name" value="SUCCINATE--HYDROXYMETHYLGLUTARATE COA-TRANSFERASE"/>
    <property type="match status" value="1"/>
</dbReference>
<evidence type="ECO:0000313" key="3">
    <source>
        <dbReference type="Proteomes" id="UP000193077"/>
    </source>
</evidence>
<keyword evidence="1 2" id="KW-0808">Transferase</keyword>
<dbReference type="GO" id="GO:0033877">
    <property type="term" value="F:succinyl-CoA:(R)-benzylsuccinate CoA-transferase activity"/>
    <property type="evidence" value="ECO:0007669"/>
    <property type="project" value="UniProtKB-EC"/>
</dbReference>
<evidence type="ECO:0000313" key="2">
    <source>
        <dbReference type="EMBL" id="SLN56998.1"/>
    </source>
</evidence>
<name>A0A1Y5T704_9RHOB</name>
<keyword evidence="3" id="KW-1185">Reference proteome</keyword>
<dbReference type="AlphaFoldDB" id="A0A1Y5T704"/>
<protein>
    <submittedName>
        <fullName evidence="2">Succinyl-CoA:(R)-benzylsuccinate CoA-transferase subunit BbsF</fullName>
        <ecNumber evidence="2">2.8.3.15</ecNumber>
    </submittedName>
</protein>
<dbReference type="Gene3D" id="3.30.1540.10">
    <property type="entry name" value="formyl-coa transferase, domain 3"/>
    <property type="match status" value="1"/>
</dbReference>